<gene>
    <name evidence="1" type="ORF">AG0111_0g12607</name>
</gene>
<name>A0ACB6F3Y4_9PLEO</name>
<organism evidence="1 2">
    <name type="scientific">Alternaria gaisen</name>
    <dbReference type="NCBI Taxonomy" id="167740"/>
    <lineage>
        <taxon>Eukaryota</taxon>
        <taxon>Fungi</taxon>
        <taxon>Dikarya</taxon>
        <taxon>Ascomycota</taxon>
        <taxon>Pezizomycotina</taxon>
        <taxon>Dothideomycetes</taxon>
        <taxon>Pleosporomycetidae</taxon>
        <taxon>Pleosporales</taxon>
        <taxon>Pleosporineae</taxon>
        <taxon>Pleosporaceae</taxon>
        <taxon>Alternaria</taxon>
        <taxon>Alternaria sect. Alternaria</taxon>
    </lineage>
</organism>
<reference evidence="1 2" key="1">
    <citation type="journal article" date="2019" name="bioRxiv">
        <title>Genomics, evolutionary history and diagnostics of the Alternaria alternata species group including apple and Asian pear pathotypes.</title>
        <authorList>
            <person name="Armitage A.D."/>
            <person name="Cockerton H.M."/>
            <person name="Sreenivasaprasad S."/>
            <person name="Woodhall J.W."/>
            <person name="Lane C.R."/>
            <person name="Harrison R.J."/>
            <person name="Clarkson J.P."/>
        </authorList>
    </citation>
    <scope>NUCLEOTIDE SEQUENCE [LARGE SCALE GENOMIC DNA]</scope>
    <source>
        <strain evidence="1 2">FERA 650</strain>
    </source>
</reference>
<protein>
    <submittedName>
        <fullName evidence="1">Uncharacterized protein</fullName>
    </submittedName>
</protein>
<dbReference type="Proteomes" id="UP000293547">
    <property type="component" value="Unassembled WGS sequence"/>
</dbReference>
<evidence type="ECO:0000313" key="2">
    <source>
        <dbReference type="Proteomes" id="UP000293547"/>
    </source>
</evidence>
<comment type="caution">
    <text evidence="1">The sequence shown here is derived from an EMBL/GenBank/DDBJ whole genome shotgun (WGS) entry which is preliminary data.</text>
</comment>
<proteinExistence type="predicted"/>
<accession>A0ACB6F3Y4</accession>
<evidence type="ECO:0000313" key="1">
    <source>
        <dbReference type="EMBL" id="KAB2099120.1"/>
    </source>
</evidence>
<dbReference type="EMBL" id="PDWZ02000019">
    <property type="protein sequence ID" value="KAB2099120.1"/>
    <property type="molecule type" value="Genomic_DNA"/>
</dbReference>
<sequence length="342" mass="37739">MDERPQLPPQVVAALEQDNLGPKTLALVYSFTFLALISVALRFFSRIKLTKIVGWEDYFIAISMVFSILAGVCQIKQVQAGAGKHTVLVPLPKIIESLKYLYFSILAYAAGSLFTKVSICQQYKRIFGVADSKLPIYIVMALCVGAATSAFFTFAFSCIPVEAFWDLTLKPTSRCINDNAVCIISALRIQSLFVFFRHPKDPLYYAAPPIYWASIEQNLSIVCACVPAMKPLVVRLVPAFTSFTKSLTRSGNGNSSVFGKYGKSSVRNAGAEMELGDTSRLRDDFMLPPPVHGKHDIRVKHEITMKSDAKSENESARRCSEGSGGSEDVILNGRVPNELAWK</sequence>
<keyword evidence="2" id="KW-1185">Reference proteome</keyword>